<evidence type="ECO:0000259" key="1">
    <source>
        <dbReference type="Pfam" id="PF18701"/>
    </source>
</evidence>
<protein>
    <recommendedName>
        <fullName evidence="1">DUF5641 domain-containing protein</fullName>
    </recommendedName>
</protein>
<dbReference type="EMBL" id="CAKOGL010000043">
    <property type="protein sequence ID" value="CAH2108820.1"/>
    <property type="molecule type" value="Genomic_DNA"/>
</dbReference>
<comment type="caution">
    <text evidence="2">The sequence shown here is derived from an EMBL/GenBank/DDBJ whole genome shotgun (WGS) entry which is preliminary data.</text>
</comment>
<accession>A0AAU9VBX1</accession>
<evidence type="ECO:0000313" key="2">
    <source>
        <dbReference type="EMBL" id="CAH2108820.1"/>
    </source>
</evidence>
<feature type="domain" description="DUF5641" evidence="1">
    <location>
        <begin position="70"/>
        <end position="162"/>
    </location>
</feature>
<dbReference type="Proteomes" id="UP001153954">
    <property type="component" value="Unassembled WGS sequence"/>
</dbReference>
<name>A0AAU9VBX1_EUPED</name>
<sequence>MGNSKLTFEEISTLFAQVEAILNSRPLCPLSSSPNDLLPLSPGHFIIGRPLTALPPSLEDTDNNASQQRRYKHLQTIRLHFWQRWQKEYLCEMQQRTKWRHNTARLAVGDMVLLAEDNLPPLCWRLGRVLRLFPGPDSISRVAEVNTARGCVRRALTRLCPLPTSEELQG</sequence>
<dbReference type="Pfam" id="PF18701">
    <property type="entry name" value="DUF5641"/>
    <property type="match status" value="1"/>
</dbReference>
<dbReference type="AlphaFoldDB" id="A0AAU9VBX1"/>
<organism evidence="2 3">
    <name type="scientific">Euphydryas editha</name>
    <name type="common">Edith's checkerspot</name>
    <dbReference type="NCBI Taxonomy" id="104508"/>
    <lineage>
        <taxon>Eukaryota</taxon>
        <taxon>Metazoa</taxon>
        <taxon>Ecdysozoa</taxon>
        <taxon>Arthropoda</taxon>
        <taxon>Hexapoda</taxon>
        <taxon>Insecta</taxon>
        <taxon>Pterygota</taxon>
        <taxon>Neoptera</taxon>
        <taxon>Endopterygota</taxon>
        <taxon>Lepidoptera</taxon>
        <taxon>Glossata</taxon>
        <taxon>Ditrysia</taxon>
        <taxon>Papilionoidea</taxon>
        <taxon>Nymphalidae</taxon>
        <taxon>Nymphalinae</taxon>
        <taxon>Euphydryas</taxon>
    </lineage>
</organism>
<dbReference type="PANTHER" id="PTHR47331:SF1">
    <property type="entry name" value="GAG-LIKE PROTEIN"/>
    <property type="match status" value="1"/>
</dbReference>
<proteinExistence type="predicted"/>
<gene>
    <name evidence="2" type="ORF">EEDITHA_LOCUS22726</name>
</gene>
<evidence type="ECO:0000313" key="3">
    <source>
        <dbReference type="Proteomes" id="UP001153954"/>
    </source>
</evidence>
<dbReference type="InterPro" id="IPR040676">
    <property type="entry name" value="DUF5641"/>
</dbReference>
<dbReference type="PANTHER" id="PTHR47331">
    <property type="entry name" value="PHD-TYPE DOMAIN-CONTAINING PROTEIN"/>
    <property type="match status" value="1"/>
</dbReference>
<keyword evidence="3" id="KW-1185">Reference proteome</keyword>
<reference evidence="2" key="1">
    <citation type="submission" date="2022-03" db="EMBL/GenBank/DDBJ databases">
        <authorList>
            <person name="Tunstrom K."/>
        </authorList>
    </citation>
    <scope>NUCLEOTIDE SEQUENCE</scope>
</reference>